<dbReference type="AlphaFoldDB" id="A0AAV0UJF4"/>
<proteinExistence type="predicted"/>
<gene>
    <name evidence="1" type="ORF">HBR001_LOCUS7024</name>
</gene>
<comment type="caution">
    <text evidence="1">The sequence shown here is derived from an EMBL/GenBank/DDBJ whole genome shotgun (WGS) entry which is preliminary data.</text>
</comment>
<sequence length="275" mass="30824">MRPCDFALLSCAAFANVVSEYAEASDFAVNSMGDIRDGDEHHDRNVHYPWATKRIDCGERMNAEPVLEVVQALKSVVRKEAPLEAKKLHEVSALARESTGIVDAVEASGKVVPETKTGNVGNYIPKTSAVYDHLMKVFNEVQYRNILLTKMLNSIALDEQLEVERRLVSFMEKSDPIENPLESIFPLVKEDANFFSPVVVKLLSVLTKQPREYTTDANTVTEALLERFRNNPVRFDKAIKAAEEKNHFDPLVVSSCKAWLLREHPGVAKPVVDSQ</sequence>
<evidence type="ECO:0000313" key="1">
    <source>
        <dbReference type="EMBL" id="CAI5737039.1"/>
    </source>
</evidence>
<evidence type="ECO:0008006" key="3">
    <source>
        <dbReference type="Google" id="ProtNLM"/>
    </source>
</evidence>
<accession>A0AAV0UJF4</accession>
<evidence type="ECO:0000313" key="2">
    <source>
        <dbReference type="Proteomes" id="UP001162031"/>
    </source>
</evidence>
<protein>
    <recommendedName>
        <fullName evidence="3">RxLR effector candidate protein</fullName>
    </recommendedName>
</protein>
<reference evidence="1" key="1">
    <citation type="submission" date="2022-12" db="EMBL/GenBank/DDBJ databases">
        <authorList>
            <person name="Webb A."/>
        </authorList>
    </citation>
    <scope>NUCLEOTIDE SEQUENCE</scope>
    <source>
        <strain evidence="1">Hp1</strain>
    </source>
</reference>
<organism evidence="1 2">
    <name type="scientific">Hyaloperonospora brassicae</name>
    <name type="common">Brassica downy mildew</name>
    <name type="synonym">Peronospora brassicae</name>
    <dbReference type="NCBI Taxonomy" id="162125"/>
    <lineage>
        <taxon>Eukaryota</taxon>
        <taxon>Sar</taxon>
        <taxon>Stramenopiles</taxon>
        <taxon>Oomycota</taxon>
        <taxon>Peronosporomycetes</taxon>
        <taxon>Peronosporales</taxon>
        <taxon>Peronosporaceae</taxon>
        <taxon>Hyaloperonospora</taxon>
    </lineage>
</organism>
<dbReference type="Proteomes" id="UP001162031">
    <property type="component" value="Unassembled WGS sequence"/>
</dbReference>
<dbReference type="EMBL" id="CANTFL010001332">
    <property type="protein sequence ID" value="CAI5737039.1"/>
    <property type="molecule type" value="Genomic_DNA"/>
</dbReference>
<name>A0AAV0UJF4_HYABA</name>
<keyword evidence="2" id="KW-1185">Reference proteome</keyword>